<protein>
    <submittedName>
        <fullName evidence="1">Diiron oxygenase</fullName>
    </submittedName>
</protein>
<proteinExistence type="predicted"/>
<reference evidence="1 2" key="1">
    <citation type="submission" date="2023-09" db="EMBL/GenBank/DDBJ databases">
        <title>Micromonospora halotolerans DSM 45598 genome sequence.</title>
        <authorList>
            <person name="Mo P."/>
        </authorList>
    </citation>
    <scope>NUCLEOTIDE SEQUENCE [LARGE SCALE GENOMIC DNA]</scope>
    <source>
        <strain evidence="1 2">DSM 45598</strain>
    </source>
</reference>
<evidence type="ECO:0000313" key="2">
    <source>
        <dbReference type="Proteomes" id="UP001303001"/>
    </source>
</evidence>
<gene>
    <name evidence="1" type="ORF">RMN56_31080</name>
</gene>
<dbReference type="Proteomes" id="UP001303001">
    <property type="component" value="Chromosome"/>
</dbReference>
<evidence type="ECO:0000313" key="1">
    <source>
        <dbReference type="EMBL" id="WNM39501.1"/>
    </source>
</evidence>
<accession>A0ABY9ZYN3</accession>
<organism evidence="1 2">
    <name type="scientific">Micromonospora halotolerans</name>
    <dbReference type="NCBI Taxonomy" id="709879"/>
    <lineage>
        <taxon>Bacteria</taxon>
        <taxon>Bacillati</taxon>
        <taxon>Actinomycetota</taxon>
        <taxon>Actinomycetes</taxon>
        <taxon>Micromonosporales</taxon>
        <taxon>Micromonosporaceae</taxon>
        <taxon>Micromonospora</taxon>
    </lineage>
</organism>
<dbReference type="InterPro" id="IPR025859">
    <property type="entry name" value="AurF/CmlI"/>
</dbReference>
<dbReference type="Gene3D" id="1.10.620.20">
    <property type="entry name" value="Ribonucleotide Reductase, subunit A"/>
    <property type="match status" value="1"/>
</dbReference>
<dbReference type="EMBL" id="CP134876">
    <property type="protein sequence ID" value="WNM39501.1"/>
    <property type="molecule type" value="Genomic_DNA"/>
</dbReference>
<sequence length="300" mass="33241">MEGTSAGFPREAVATRLLAASVRTSYDPVVDIDWSAPHVPGAYWMPPQRSSLYGTALWEGMSEEQRIALTRHEVAGVASAGLWFETILMQMLIRHYYDADPTSRHAQYALTEVADECRHSIMFGRLIEALGCPVYRADPVDHLLGRWLKATATGPQMYAAILIAEEMLDAFQREAMADESIQPLIRMVSRIHVVEEARHVRFARDELARQVEAAGPVALGYARLVIGRAAYSITRRLVNPRAYAAVGIPPADGVAAARANPHWRATLRWSAQRIAEHLTELGLIAGPGRLLWRRAGLLAD</sequence>
<dbReference type="InterPro" id="IPR009078">
    <property type="entry name" value="Ferritin-like_SF"/>
</dbReference>
<dbReference type="SUPFAM" id="SSF47240">
    <property type="entry name" value="Ferritin-like"/>
    <property type="match status" value="1"/>
</dbReference>
<keyword evidence="2" id="KW-1185">Reference proteome</keyword>
<dbReference type="InterPro" id="IPR012348">
    <property type="entry name" value="RNR-like"/>
</dbReference>
<dbReference type="RefSeq" id="WP_313721438.1">
    <property type="nucleotide sequence ID" value="NZ_CP134876.1"/>
</dbReference>
<dbReference type="Pfam" id="PF11583">
    <property type="entry name" value="AurF"/>
    <property type="match status" value="1"/>
</dbReference>
<name>A0ABY9ZYN3_9ACTN</name>